<dbReference type="Gene3D" id="3.40.630.150">
    <property type="entry name" value="Malonyl-CoA decarboxylase, catalytic domain"/>
    <property type="match status" value="1"/>
</dbReference>
<evidence type="ECO:0000313" key="3">
    <source>
        <dbReference type="EMBL" id="NMM43511.1"/>
    </source>
</evidence>
<dbReference type="RefSeq" id="WP_169623783.1">
    <property type="nucleotide sequence ID" value="NZ_JABBNT010000001.1"/>
</dbReference>
<dbReference type="InterPro" id="IPR007956">
    <property type="entry name" value="Malonyl_CoA_deC_C"/>
</dbReference>
<protein>
    <submittedName>
        <fullName evidence="3">Malonyl-CoA decarboxylase</fullName>
    </submittedName>
</protein>
<dbReference type="PANTHER" id="PTHR28641">
    <property type="match status" value="1"/>
</dbReference>
<evidence type="ECO:0000313" key="4">
    <source>
        <dbReference type="Proteomes" id="UP000539372"/>
    </source>
</evidence>
<evidence type="ECO:0000259" key="1">
    <source>
        <dbReference type="Pfam" id="PF05292"/>
    </source>
</evidence>
<proteinExistence type="predicted"/>
<comment type="caution">
    <text evidence="3">The sequence shown here is derived from an EMBL/GenBank/DDBJ whole genome shotgun (WGS) entry which is preliminary data.</text>
</comment>
<dbReference type="GO" id="GO:0006633">
    <property type="term" value="P:fatty acid biosynthetic process"/>
    <property type="evidence" value="ECO:0007669"/>
    <property type="project" value="InterPro"/>
</dbReference>
<dbReference type="InterPro" id="IPR042303">
    <property type="entry name" value="Malonyl_CoA_deC_C_sf"/>
</dbReference>
<organism evidence="3 4">
    <name type="scientific">Pacificispira spongiicola</name>
    <dbReference type="NCBI Taxonomy" id="2729598"/>
    <lineage>
        <taxon>Bacteria</taxon>
        <taxon>Pseudomonadati</taxon>
        <taxon>Pseudomonadota</taxon>
        <taxon>Alphaproteobacteria</taxon>
        <taxon>Rhodospirillales</taxon>
        <taxon>Rhodospirillaceae</taxon>
        <taxon>Pacificispira</taxon>
    </lineage>
</organism>
<dbReference type="EMBL" id="JABBNT010000001">
    <property type="protein sequence ID" value="NMM43511.1"/>
    <property type="molecule type" value="Genomic_DNA"/>
</dbReference>
<sequence length="469" mass="52173">MSIEVKSETGFFSRTLASLRELWADMAGSEPVANLKPDLVGRDTESVRKQMIACLDGKGGEVSARQRAAGLGQAYLSLSREGRKRFLLLLATEFGTDPLAIDQAIDRLHLASDPAARATAEQALREALTARRITLLTQFNALPQGVKFLVDMRADILSMLREEPALRPLDTDLQAMLISWFDIGFLEMQSISWRSPASLLEKLIEYEAVHEIQSWQDLRNRLAPDRRLFAFFHPRMPEEPLIFVEVALVTGMAGNVQALLDESAPTEDATQADTAIFYSISNTQKGLRGIGFGNFLIKRVVGELSKELPNLKTFATLSPIPGFRAWLDTALAEGRPNVLTADDRAKLKAAVGKTVSKGQLPKLIDDPAWRDDPALAEALREPMMRLCARYLAKERKRKMPLDPVARFHLTNGAQIERINWLGDRSDKGLTQSAGMMVNYLYRLSDIERNHEKLASDGTVAFSSQIKALL</sequence>
<keyword evidence="4" id="KW-1185">Reference proteome</keyword>
<dbReference type="Pfam" id="PF05292">
    <property type="entry name" value="MCD"/>
    <property type="match status" value="1"/>
</dbReference>
<evidence type="ECO:0000259" key="2">
    <source>
        <dbReference type="Pfam" id="PF17408"/>
    </source>
</evidence>
<dbReference type="AlphaFoldDB" id="A0A7Y0DXR2"/>
<dbReference type="InterPro" id="IPR038917">
    <property type="entry name" value="Malonyl_CoA_deC"/>
</dbReference>
<dbReference type="GO" id="GO:0050080">
    <property type="term" value="F:malonyl-CoA decarboxylase activity"/>
    <property type="evidence" value="ECO:0007669"/>
    <property type="project" value="InterPro"/>
</dbReference>
<dbReference type="Gene3D" id="1.20.140.90">
    <property type="entry name" value="Malonyl-CoA decarboxylase, oligemerization domain"/>
    <property type="match status" value="1"/>
</dbReference>
<accession>A0A7Y0DXR2</accession>
<feature type="domain" description="Malonyl-CoA decarboxylase N-terminal" evidence="2">
    <location>
        <begin position="94"/>
        <end position="181"/>
    </location>
</feature>
<gene>
    <name evidence="3" type="ORF">HH303_03405</name>
</gene>
<dbReference type="Proteomes" id="UP000539372">
    <property type="component" value="Unassembled WGS sequence"/>
</dbReference>
<name>A0A7Y0DXR2_9PROT</name>
<dbReference type="InterPro" id="IPR035372">
    <property type="entry name" value="MCD_N"/>
</dbReference>
<dbReference type="PANTHER" id="PTHR28641:SF1">
    <property type="entry name" value="MALONYL-COA DECARBOXYLASE, MITOCHONDRIAL"/>
    <property type="match status" value="1"/>
</dbReference>
<dbReference type="InterPro" id="IPR038351">
    <property type="entry name" value="MCD_N_sf"/>
</dbReference>
<reference evidence="3 4" key="1">
    <citation type="submission" date="2020-04" db="EMBL/GenBank/DDBJ databases">
        <title>Rhodospirillaceae bacterium KN72 isolated from deep sea.</title>
        <authorList>
            <person name="Zhang D.-C."/>
        </authorList>
    </citation>
    <scope>NUCLEOTIDE SEQUENCE [LARGE SCALE GENOMIC DNA]</scope>
    <source>
        <strain evidence="3 4">KN72</strain>
    </source>
</reference>
<dbReference type="Pfam" id="PF17408">
    <property type="entry name" value="MCD_N"/>
    <property type="match status" value="1"/>
</dbReference>
<feature type="domain" description="Malonyl-CoA decarboxylase C-terminal" evidence="1">
    <location>
        <begin position="184"/>
        <end position="441"/>
    </location>
</feature>